<keyword evidence="3" id="KW-1185">Reference proteome</keyword>
<evidence type="ECO:0000313" key="3">
    <source>
        <dbReference type="Proteomes" id="UP001207116"/>
    </source>
</evidence>
<evidence type="ECO:0000313" key="2">
    <source>
        <dbReference type="EMBL" id="MCX2720593.1"/>
    </source>
</evidence>
<evidence type="ECO:0000256" key="1">
    <source>
        <dbReference type="SAM" id="SignalP"/>
    </source>
</evidence>
<dbReference type="RefSeq" id="WP_266014977.1">
    <property type="nucleotide sequence ID" value="NZ_JAPFQP010000004.1"/>
</dbReference>
<comment type="caution">
    <text evidence="2">The sequence shown here is derived from an EMBL/GenBank/DDBJ whole genome shotgun (WGS) entry which is preliminary data.</text>
</comment>
<protein>
    <recommendedName>
        <fullName evidence="4">Lipocalin-like domain-containing protein</fullName>
    </recommendedName>
</protein>
<keyword evidence="1" id="KW-0732">Signal</keyword>
<evidence type="ECO:0008006" key="4">
    <source>
        <dbReference type="Google" id="ProtNLM"/>
    </source>
</evidence>
<dbReference type="Proteomes" id="UP001207116">
    <property type="component" value="Unassembled WGS sequence"/>
</dbReference>
<dbReference type="AlphaFoldDB" id="A0AAE3MNS0"/>
<gene>
    <name evidence="2" type="ORF">OO016_13345</name>
</gene>
<dbReference type="EMBL" id="JAPFQP010000004">
    <property type="protein sequence ID" value="MCX2720593.1"/>
    <property type="molecule type" value="Genomic_DNA"/>
</dbReference>
<feature type="signal peptide" evidence="1">
    <location>
        <begin position="1"/>
        <end position="22"/>
    </location>
</feature>
<feature type="chain" id="PRO_5042217701" description="Lipocalin-like domain-containing protein" evidence="1">
    <location>
        <begin position="23"/>
        <end position="135"/>
    </location>
</feature>
<accession>A0AAE3MNS0</accession>
<organism evidence="2 3">
    <name type="scientific">Lentiprolixibacter aurantiacus</name>
    <dbReference type="NCBI Taxonomy" id="2993939"/>
    <lineage>
        <taxon>Bacteria</taxon>
        <taxon>Pseudomonadati</taxon>
        <taxon>Bacteroidota</taxon>
        <taxon>Flavobacteriia</taxon>
        <taxon>Flavobacteriales</taxon>
        <taxon>Flavobacteriaceae</taxon>
        <taxon>Lentiprolixibacter</taxon>
    </lineage>
</organism>
<name>A0AAE3MNS0_9FLAO</name>
<sequence>MKKLFHFGVLLLALLVFVPAAGRNDIPDTAENDIPIISKKKWVGIWDYTVSDVPPEYTNGQIHVTKSGRDYLVELVMEYGKLSGKSVMLKSKVLYFEVDLDGAPIKITINREDDSISGEASTPDGVFFLEGQRRE</sequence>
<proteinExistence type="predicted"/>
<reference evidence="2" key="1">
    <citation type="submission" date="2022-11" db="EMBL/GenBank/DDBJ databases">
        <title>The characterization of three novel Bacteroidetes species and genomic analysis of their roles in tidal elemental geochemical cycles.</title>
        <authorList>
            <person name="Ma K.-J."/>
        </authorList>
    </citation>
    <scope>NUCLEOTIDE SEQUENCE</scope>
    <source>
        <strain evidence="2">M415</strain>
    </source>
</reference>